<dbReference type="InterPro" id="IPR006367">
    <property type="entry name" value="Sirohaem_synthase_N"/>
</dbReference>
<proteinExistence type="predicted"/>
<dbReference type="Pfam" id="PF13241">
    <property type="entry name" value="NAD_binding_7"/>
    <property type="match status" value="1"/>
</dbReference>
<dbReference type="PANTHER" id="PTHR35330">
    <property type="entry name" value="SIROHEME BIOSYNTHESIS PROTEIN MET8"/>
    <property type="match status" value="1"/>
</dbReference>
<dbReference type="Proteomes" id="UP001179647">
    <property type="component" value="Chromosome"/>
</dbReference>
<dbReference type="AlphaFoldDB" id="A0AAF0CTR4"/>
<evidence type="ECO:0000313" key="7">
    <source>
        <dbReference type="EMBL" id="WEG72726.1"/>
    </source>
</evidence>
<accession>A0AAF0CTR4</accession>
<organism evidence="7 8">
    <name type="scientific">Vagococcus intermedius</name>
    <dbReference type="NCBI Taxonomy" id="2991418"/>
    <lineage>
        <taxon>Bacteria</taxon>
        <taxon>Bacillati</taxon>
        <taxon>Bacillota</taxon>
        <taxon>Bacilli</taxon>
        <taxon>Lactobacillales</taxon>
        <taxon>Enterococcaceae</taxon>
        <taxon>Vagococcus</taxon>
    </lineage>
</organism>
<dbReference type="PANTHER" id="PTHR35330:SF1">
    <property type="entry name" value="SIROHEME BIOSYNTHESIS PROTEIN MET8"/>
    <property type="match status" value="1"/>
</dbReference>
<evidence type="ECO:0000256" key="6">
    <source>
        <dbReference type="ARBA" id="ARBA00047561"/>
    </source>
</evidence>
<dbReference type="InterPro" id="IPR036291">
    <property type="entry name" value="NAD(P)-bd_dom_sf"/>
</dbReference>
<keyword evidence="5" id="KW-0627">Porphyrin biosynthesis</keyword>
<sequence length="148" mass="16414">MCKMVAAYPVMLAIKNQPVLVVGGGRIAKRKIQELLENGAEVTVVSPSLAEGLDPTVFTWIKGVFDEKIVHGFWLVFACTDDQEVNQKVVAACQKGQLVNDTSNQRNSNFFNMATIKTEDYLLGISTYGKNPSLSKKIKEKLMQYLAK</sequence>
<dbReference type="EC" id="1.3.1.76" evidence="2"/>
<keyword evidence="8" id="KW-1185">Reference proteome</keyword>
<evidence type="ECO:0000256" key="1">
    <source>
        <dbReference type="ARBA" id="ARBA00005010"/>
    </source>
</evidence>
<evidence type="ECO:0000313" key="8">
    <source>
        <dbReference type="Proteomes" id="UP001179647"/>
    </source>
</evidence>
<dbReference type="NCBIfam" id="TIGR01470">
    <property type="entry name" value="cysG_Nterm"/>
    <property type="match status" value="1"/>
</dbReference>
<dbReference type="GO" id="GO:0004325">
    <property type="term" value="F:ferrochelatase activity"/>
    <property type="evidence" value="ECO:0007669"/>
    <property type="project" value="InterPro"/>
</dbReference>
<evidence type="ECO:0000256" key="4">
    <source>
        <dbReference type="ARBA" id="ARBA00023027"/>
    </source>
</evidence>
<dbReference type="GO" id="GO:0043115">
    <property type="term" value="F:precorrin-2 dehydrogenase activity"/>
    <property type="evidence" value="ECO:0007669"/>
    <property type="project" value="UniProtKB-EC"/>
</dbReference>
<evidence type="ECO:0000256" key="2">
    <source>
        <dbReference type="ARBA" id="ARBA00012400"/>
    </source>
</evidence>
<dbReference type="GO" id="GO:0019354">
    <property type="term" value="P:siroheme biosynthetic process"/>
    <property type="evidence" value="ECO:0007669"/>
    <property type="project" value="InterPro"/>
</dbReference>
<dbReference type="RefSeq" id="WP_275468528.1">
    <property type="nucleotide sequence ID" value="NZ_CP110232.1"/>
</dbReference>
<reference evidence="7" key="1">
    <citation type="submission" date="2022-10" db="EMBL/GenBank/DDBJ databases">
        <title>Vagococcus sp. isolated from poultry meat.</title>
        <authorList>
            <person name="Johansson P."/>
            <person name="Bjorkroth J."/>
        </authorList>
    </citation>
    <scope>NUCLEOTIDE SEQUENCE</scope>
    <source>
        <strain evidence="7">STAA11</strain>
    </source>
</reference>
<keyword evidence="3" id="KW-0560">Oxidoreductase</keyword>
<evidence type="ECO:0000256" key="5">
    <source>
        <dbReference type="ARBA" id="ARBA00023244"/>
    </source>
</evidence>
<dbReference type="KEGG" id="vie:OL234_06975"/>
<dbReference type="Gene3D" id="3.40.50.720">
    <property type="entry name" value="NAD(P)-binding Rossmann-like Domain"/>
    <property type="match status" value="1"/>
</dbReference>
<dbReference type="SUPFAM" id="SSF51735">
    <property type="entry name" value="NAD(P)-binding Rossmann-fold domains"/>
    <property type="match status" value="1"/>
</dbReference>
<dbReference type="InterPro" id="IPR028161">
    <property type="entry name" value="Met8-like"/>
</dbReference>
<evidence type="ECO:0000256" key="3">
    <source>
        <dbReference type="ARBA" id="ARBA00023002"/>
    </source>
</evidence>
<dbReference type="EMBL" id="CP110232">
    <property type="protein sequence ID" value="WEG72726.1"/>
    <property type="molecule type" value="Genomic_DNA"/>
</dbReference>
<gene>
    <name evidence="7" type="ORF">OL234_06975</name>
</gene>
<comment type="pathway">
    <text evidence="1">Porphyrin-containing compound metabolism; siroheme biosynthesis; sirohydrochlorin from precorrin-2: step 1/1.</text>
</comment>
<keyword evidence="4" id="KW-0520">NAD</keyword>
<name>A0AAF0CTR4_9ENTE</name>
<comment type="catalytic activity">
    <reaction evidence="6">
        <text>precorrin-2 + NAD(+) = sirohydrochlorin + NADH + 2 H(+)</text>
        <dbReference type="Rhea" id="RHEA:15613"/>
        <dbReference type="ChEBI" id="CHEBI:15378"/>
        <dbReference type="ChEBI" id="CHEBI:57540"/>
        <dbReference type="ChEBI" id="CHEBI:57945"/>
        <dbReference type="ChEBI" id="CHEBI:58351"/>
        <dbReference type="ChEBI" id="CHEBI:58827"/>
        <dbReference type="EC" id="1.3.1.76"/>
    </reaction>
</comment>
<protein>
    <recommendedName>
        <fullName evidence="2">precorrin-2 dehydrogenase</fullName>
        <ecNumber evidence="2">1.3.1.76</ecNumber>
    </recommendedName>
</protein>